<dbReference type="Proteomes" id="UP000317940">
    <property type="component" value="Unassembled WGS sequence"/>
</dbReference>
<keyword evidence="3" id="KW-1185">Reference proteome</keyword>
<gene>
    <name evidence="2" type="ORF">FHX73_15419</name>
</gene>
<sequence>MWTSRSKDFDLDGDDRGSVALQETLVEQDRVVVESRRSAQPDAAGAFAKSARTRWRRAPGRSS</sequence>
<reference evidence="2 3" key="1">
    <citation type="submission" date="2019-06" db="EMBL/GenBank/DDBJ databases">
        <title>Sequencing the genomes of 1000 actinobacteria strains.</title>
        <authorList>
            <person name="Klenk H.-P."/>
        </authorList>
    </citation>
    <scope>NUCLEOTIDE SEQUENCE [LARGE SCALE GENOMIC DNA]</scope>
    <source>
        <strain evidence="2 3">DSM 44826</strain>
    </source>
</reference>
<accession>A0A561SG00</accession>
<name>A0A561SG00_9ACTN</name>
<dbReference type="EMBL" id="VIWT01000005">
    <property type="protein sequence ID" value="TWF73792.1"/>
    <property type="molecule type" value="Genomic_DNA"/>
</dbReference>
<evidence type="ECO:0000313" key="2">
    <source>
        <dbReference type="EMBL" id="TWF73792.1"/>
    </source>
</evidence>
<evidence type="ECO:0000256" key="1">
    <source>
        <dbReference type="SAM" id="MobiDB-lite"/>
    </source>
</evidence>
<feature type="compositionally biased region" description="Basic residues" evidence="1">
    <location>
        <begin position="51"/>
        <end position="63"/>
    </location>
</feature>
<feature type="region of interest" description="Disordered" evidence="1">
    <location>
        <begin position="31"/>
        <end position="63"/>
    </location>
</feature>
<protein>
    <submittedName>
        <fullName evidence="2">Uncharacterized protein</fullName>
    </submittedName>
</protein>
<proteinExistence type="predicted"/>
<organism evidence="2 3">
    <name type="scientific">Kitasatospora viridis</name>
    <dbReference type="NCBI Taxonomy" id="281105"/>
    <lineage>
        <taxon>Bacteria</taxon>
        <taxon>Bacillati</taxon>
        <taxon>Actinomycetota</taxon>
        <taxon>Actinomycetes</taxon>
        <taxon>Kitasatosporales</taxon>
        <taxon>Streptomycetaceae</taxon>
        <taxon>Kitasatospora</taxon>
    </lineage>
</organism>
<evidence type="ECO:0000313" key="3">
    <source>
        <dbReference type="Proteomes" id="UP000317940"/>
    </source>
</evidence>
<dbReference type="AlphaFoldDB" id="A0A561SG00"/>
<comment type="caution">
    <text evidence="2">The sequence shown here is derived from an EMBL/GenBank/DDBJ whole genome shotgun (WGS) entry which is preliminary data.</text>
</comment>